<evidence type="ECO:0000313" key="5">
    <source>
        <dbReference type="Proteomes" id="UP000033648"/>
    </source>
</evidence>
<dbReference type="GO" id="GO:0101006">
    <property type="term" value="F:protein histidine phosphatase activity"/>
    <property type="evidence" value="ECO:0007669"/>
    <property type="project" value="TreeGrafter"/>
</dbReference>
<dbReference type="CDD" id="cd07067">
    <property type="entry name" value="HP_PGM_like"/>
    <property type="match status" value="1"/>
</dbReference>
<evidence type="ECO:0000256" key="2">
    <source>
        <dbReference type="PIRSR" id="PIRSR613078-2"/>
    </source>
</evidence>
<dbReference type="PATRIC" id="fig|1684.4.peg.135"/>
<feature type="binding site" evidence="2">
    <location>
        <begin position="100"/>
        <end position="103"/>
    </location>
    <ligand>
        <name>substrate</name>
    </ligand>
</feature>
<dbReference type="Gene3D" id="3.40.50.1240">
    <property type="entry name" value="Phosphoglycerate mutase-like"/>
    <property type="match status" value="1"/>
</dbReference>
<dbReference type="Pfam" id="PF00300">
    <property type="entry name" value="His_Phos_1"/>
    <property type="match status" value="1"/>
</dbReference>
<dbReference type="InterPro" id="IPR029033">
    <property type="entry name" value="His_PPase_superfam"/>
</dbReference>
<comment type="caution">
    <text evidence="4">The sequence shown here is derived from an EMBL/GenBank/DDBJ whole genome shotgun (WGS) entry which is preliminary data.</text>
</comment>
<evidence type="ECO:0000256" key="1">
    <source>
        <dbReference type="PIRSR" id="PIRSR613078-1"/>
    </source>
</evidence>
<organism evidence="4 5">
    <name type="scientific">Bifidobacterium asteroides</name>
    <dbReference type="NCBI Taxonomy" id="1684"/>
    <lineage>
        <taxon>Bacteria</taxon>
        <taxon>Bacillati</taxon>
        <taxon>Actinomycetota</taxon>
        <taxon>Actinomycetes</taxon>
        <taxon>Bifidobacteriales</taxon>
        <taxon>Bifidobacteriaceae</taxon>
        <taxon>Bifidobacterium</taxon>
    </lineage>
</organism>
<protein>
    <submittedName>
        <fullName evidence="4">Phosphoglycerate mutase family protein</fullName>
    </submittedName>
</protein>
<dbReference type="Proteomes" id="UP000033648">
    <property type="component" value="Unassembled WGS sequence"/>
</dbReference>
<dbReference type="InterPro" id="IPR013078">
    <property type="entry name" value="His_Pase_superF_clade-1"/>
</dbReference>
<dbReference type="SUPFAM" id="SSF53254">
    <property type="entry name" value="Phosphoglycerate mutase-like"/>
    <property type="match status" value="1"/>
</dbReference>
<dbReference type="SMART" id="SM00855">
    <property type="entry name" value="PGAM"/>
    <property type="match status" value="1"/>
</dbReference>
<proteinExistence type="predicted"/>
<dbReference type="GO" id="GO:0070297">
    <property type="term" value="P:regulation of phosphorelay signal transduction system"/>
    <property type="evidence" value="ECO:0007669"/>
    <property type="project" value="TreeGrafter"/>
</dbReference>
<feature type="active site" description="Proton donor/acceptor" evidence="1">
    <location>
        <position position="100"/>
    </location>
</feature>
<name>A0A0F4L2K3_9BIFI</name>
<feature type="binding site" evidence="2">
    <location>
        <begin position="37"/>
        <end position="38"/>
    </location>
    <ligand>
        <name>substrate</name>
    </ligand>
</feature>
<accession>A0A0F4L2K3</accession>
<reference evidence="4 5" key="1">
    <citation type="submission" date="2014-12" db="EMBL/GenBank/DDBJ databases">
        <title>Comparative genomics of the lactic acid bacteria isolated from the honey bee gut.</title>
        <authorList>
            <person name="Ellegaard K.M."/>
            <person name="Tamarit D."/>
            <person name="Javelind E."/>
            <person name="Olofsson T."/>
            <person name="Andersson S.G."/>
            <person name="Vasquez A."/>
        </authorList>
    </citation>
    <scope>NUCLEOTIDE SEQUENCE [LARGE SCALE GENOMIC DNA]</scope>
    <source>
        <strain evidence="4 5">Bin2</strain>
    </source>
</reference>
<evidence type="ECO:0000313" key="4">
    <source>
        <dbReference type="EMBL" id="KJY52434.1"/>
    </source>
</evidence>
<sequence length="236" mass="26089">MDIAKNTSGNDASTESEGYAVLLRHGQTVWSETGQYTGRTDIPLTDQGREQAKEAGQRLAKAFPNGFDPDCIFSSPLQRARQTAELAGFPDPAPMDEILEWDYGPAEGHRPQDVVASLGREWKLWIDGPHALGIDELSGDRVVDLPSGSPVSVHVTQGESLDQVAARARGIVEWLEPLVCSGRHVLLVAHAHILRILTTQWLDLDPHKAQLFRMNTAHYGVLGIYQGKRVLRQWNV</sequence>
<dbReference type="OrthoDB" id="4697614at2"/>
<feature type="site" description="Transition state stabilizer" evidence="3">
    <location>
        <position position="190"/>
    </location>
</feature>
<dbReference type="PANTHER" id="PTHR48100:SF15">
    <property type="entry name" value="SEDOHEPTULOSE 1,7-BISPHOSPHATASE"/>
    <property type="match status" value="1"/>
</dbReference>
<evidence type="ECO:0000256" key="3">
    <source>
        <dbReference type="PIRSR" id="PIRSR613078-3"/>
    </source>
</evidence>
<dbReference type="InterPro" id="IPR050275">
    <property type="entry name" value="PGM_Phosphatase"/>
</dbReference>
<gene>
    <name evidence="4" type="ORF">JF69_01240</name>
</gene>
<dbReference type="AlphaFoldDB" id="A0A0F4L2K3"/>
<feature type="active site" description="Tele-phosphohistidine intermediate" evidence="1">
    <location>
        <position position="25"/>
    </location>
</feature>
<dbReference type="EMBL" id="JWME01000004">
    <property type="protein sequence ID" value="KJY52434.1"/>
    <property type="molecule type" value="Genomic_DNA"/>
</dbReference>
<dbReference type="PANTHER" id="PTHR48100">
    <property type="entry name" value="BROAD-SPECIFICITY PHOSPHATASE YOR283W-RELATED"/>
    <property type="match status" value="1"/>
</dbReference>
<feature type="binding site" evidence="2">
    <location>
        <position position="79"/>
    </location>
    <ligand>
        <name>substrate</name>
    </ligand>
</feature>